<dbReference type="Proteomes" id="UP000824633">
    <property type="component" value="Chromosome"/>
</dbReference>
<reference evidence="5" key="1">
    <citation type="submission" date="2021-07" db="EMBL/GenBank/DDBJ databases">
        <title>Complete genome sequencing of a Clostridium isolate.</title>
        <authorList>
            <person name="Ueki A."/>
            <person name="Tonouchi A."/>
        </authorList>
    </citation>
    <scope>NUCLEOTIDE SEQUENCE [LARGE SCALE GENOMIC DNA]</scope>
    <source>
        <strain evidence="5">C5S11</strain>
    </source>
</reference>
<evidence type="ECO:0000259" key="2">
    <source>
        <dbReference type="Pfam" id="PF13786"/>
    </source>
</evidence>
<accession>A0ABM7T6Q6</accession>
<proteinExistence type="predicted"/>
<dbReference type="RefSeq" id="WP_224036312.1">
    <property type="nucleotide sequence ID" value="NZ_AP024849.1"/>
</dbReference>
<keyword evidence="1" id="KW-1133">Transmembrane helix</keyword>
<dbReference type="Pfam" id="PF13786">
    <property type="entry name" value="DUF4179"/>
    <property type="match status" value="1"/>
</dbReference>
<keyword evidence="1" id="KW-0812">Transmembrane</keyword>
<evidence type="ECO:0000313" key="5">
    <source>
        <dbReference type="Proteomes" id="UP000824633"/>
    </source>
</evidence>
<organism evidence="4 5">
    <name type="scientific">Clostridium gelidum</name>
    <dbReference type="NCBI Taxonomy" id="704125"/>
    <lineage>
        <taxon>Bacteria</taxon>
        <taxon>Bacillati</taxon>
        <taxon>Bacillota</taxon>
        <taxon>Clostridia</taxon>
        <taxon>Eubacteriales</taxon>
        <taxon>Clostridiaceae</taxon>
        <taxon>Clostridium</taxon>
    </lineage>
</organism>
<dbReference type="InterPro" id="IPR025436">
    <property type="entry name" value="DUF4179"/>
</dbReference>
<evidence type="ECO:0000259" key="3">
    <source>
        <dbReference type="Pfam" id="PF18705"/>
    </source>
</evidence>
<evidence type="ECO:0000313" key="4">
    <source>
        <dbReference type="EMBL" id="BCZ44647.1"/>
    </source>
</evidence>
<feature type="domain" description="DUF5643" evidence="3">
    <location>
        <begin position="229"/>
        <end position="343"/>
    </location>
</feature>
<protein>
    <submittedName>
        <fullName evidence="4">ECF-type sigma factor negative effector</fullName>
    </submittedName>
</protein>
<sequence length="370" mass="40992">MKDIYELLNDVDIDESEIGTMDVSEFEKANVKKSLKKSIKKNNGWKKKSLVAAALCCVVIGSIGAVGITNPAYAAEIPIVGDIFRLLDNGRTGLYDKYKENANEINVTKESNGTAITIKDAIFDGKTISYTYEIKTDRDLGEDPMTCGGGDFNIKGYRGGMTGSSETKKVAENTYIGQENRTIDEEKDEVSCKLIIREIMDTEENHSDVKISGKWDFDFNLKAISSDKQIINKGTEKDGAKANIDSITKTSMSCIVNYSQVVTDELKKKWFNMDLEIEIKDDLGNIYKGEGNGGHGNDKDNTMYWSKTFGKLDEKATKLIVTPKMHLSNTGGGVSMDENGNETEIKHTVDADHPEHGEILFDDIVVDLEK</sequence>
<keyword evidence="1" id="KW-0472">Membrane</keyword>
<gene>
    <name evidence="4" type="ORF">psyc5s11_07140</name>
</gene>
<evidence type="ECO:0000256" key="1">
    <source>
        <dbReference type="SAM" id="Phobius"/>
    </source>
</evidence>
<feature type="transmembrane region" description="Helical" evidence="1">
    <location>
        <begin position="50"/>
        <end position="68"/>
    </location>
</feature>
<keyword evidence="5" id="KW-1185">Reference proteome</keyword>
<feature type="domain" description="DUF4179" evidence="2">
    <location>
        <begin position="42"/>
        <end position="135"/>
    </location>
</feature>
<dbReference type="Gene3D" id="2.60.40.1640">
    <property type="entry name" value="Conserved domain protein"/>
    <property type="match status" value="1"/>
</dbReference>
<dbReference type="EMBL" id="AP024849">
    <property type="protein sequence ID" value="BCZ44647.1"/>
    <property type="molecule type" value="Genomic_DNA"/>
</dbReference>
<dbReference type="Gene3D" id="2.60.40.1630">
    <property type="entry name" value="bacillus anthracis domain"/>
    <property type="match status" value="1"/>
</dbReference>
<name>A0ABM7T6Q6_9CLOT</name>
<dbReference type="Pfam" id="PF18705">
    <property type="entry name" value="DUF5643"/>
    <property type="match status" value="1"/>
</dbReference>
<dbReference type="InterPro" id="IPR040680">
    <property type="entry name" value="DUF5643"/>
</dbReference>